<organism evidence="2 3">
    <name type="scientific">Dreissena polymorpha</name>
    <name type="common">Zebra mussel</name>
    <name type="synonym">Mytilus polymorpha</name>
    <dbReference type="NCBI Taxonomy" id="45954"/>
    <lineage>
        <taxon>Eukaryota</taxon>
        <taxon>Metazoa</taxon>
        <taxon>Spiralia</taxon>
        <taxon>Lophotrochozoa</taxon>
        <taxon>Mollusca</taxon>
        <taxon>Bivalvia</taxon>
        <taxon>Autobranchia</taxon>
        <taxon>Heteroconchia</taxon>
        <taxon>Euheterodonta</taxon>
        <taxon>Imparidentia</taxon>
        <taxon>Neoheterodontei</taxon>
        <taxon>Myida</taxon>
        <taxon>Dreissenoidea</taxon>
        <taxon>Dreissenidae</taxon>
        <taxon>Dreissena</taxon>
    </lineage>
</organism>
<dbReference type="OrthoDB" id="10677669at2759"/>
<feature type="compositionally biased region" description="Basic and acidic residues" evidence="1">
    <location>
        <begin position="518"/>
        <end position="529"/>
    </location>
</feature>
<comment type="caution">
    <text evidence="2">The sequence shown here is derived from an EMBL/GenBank/DDBJ whole genome shotgun (WGS) entry which is preliminary data.</text>
</comment>
<dbReference type="AlphaFoldDB" id="A0A9D4L3R4"/>
<feature type="region of interest" description="Disordered" evidence="1">
    <location>
        <begin position="89"/>
        <end position="177"/>
    </location>
</feature>
<feature type="region of interest" description="Disordered" evidence="1">
    <location>
        <begin position="494"/>
        <end position="555"/>
    </location>
</feature>
<feature type="region of interest" description="Disordered" evidence="1">
    <location>
        <begin position="293"/>
        <end position="316"/>
    </location>
</feature>
<gene>
    <name evidence="2" type="ORF">DPMN_093872</name>
</gene>
<evidence type="ECO:0000256" key="1">
    <source>
        <dbReference type="SAM" id="MobiDB-lite"/>
    </source>
</evidence>
<evidence type="ECO:0000313" key="3">
    <source>
        <dbReference type="Proteomes" id="UP000828390"/>
    </source>
</evidence>
<feature type="region of interest" description="Disordered" evidence="1">
    <location>
        <begin position="15"/>
        <end position="65"/>
    </location>
</feature>
<feature type="compositionally biased region" description="Polar residues" evidence="1">
    <location>
        <begin position="15"/>
        <end position="27"/>
    </location>
</feature>
<protein>
    <submittedName>
        <fullName evidence="2">Uncharacterized protein</fullName>
    </submittedName>
</protein>
<feature type="compositionally biased region" description="Basic and acidic residues" evidence="1">
    <location>
        <begin position="293"/>
        <end position="307"/>
    </location>
</feature>
<proteinExistence type="predicted"/>
<evidence type="ECO:0000313" key="2">
    <source>
        <dbReference type="EMBL" id="KAH3851392.1"/>
    </source>
</evidence>
<feature type="region of interest" description="Disordered" evidence="1">
    <location>
        <begin position="208"/>
        <end position="227"/>
    </location>
</feature>
<dbReference type="Proteomes" id="UP000828390">
    <property type="component" value="Unassembled WGS sequence"/>
</dbReference>
<keyword evidence="3" id="KW-1185">Reference proteome</keyword>
<feature type="region of interest" description="Disordered" evidence="1">
    <location>
        <begin position="668"/>
        <end position="721"/>
    </location>
</feature>
<reference evidence="2" key="2">
    <citation type="submission" date="2020-11" db="EMBL/GenBank/DDBJ databases">
        <authorList>
            <person name="McCartney M.A."/>
            <person name="Auch B."/>
            <person name="Kono T."/>
            <person name="Mallez S."/>
            <person name="Becker A."/>
            <person name="Gohl D.M."/>
            <person name="Silverstein K.A.T."/>
            <person name="Koren S."/>
            <person name="Bechman K.B."/>
            <person name="Herman A."/>
            <person name="Abrahante J.E."/>
            <person name="Garbe J."/>
        </authorList>
    </citation>
    <scope>NUCLEOTIDE SEQUENCE</scope>
    <source>
        <strain evidence="2">Duluth1</strain>
        <tissue evidence="2">Whole animal</tissue>
    </source>
</reference>
<name>A0A9D4L3R4_DREPO</name>
<sequence length="806" mass="89612">MEDVFGRLTTKTYSRTGAKNKIKSTSNAEKKEANYKVLQQENRESNKDVPKRKNNKKMKLQKMSVENDQTFPLKISMVEDVQGDDPLLNDTLFGDNRPVQTEKTKVSKTRIKKSVKQKKATTKVKNSLNKKSYPSDAVSPTKSKSPATVNINKRNSMSRNKTSVSSKTRPFSESFDGLTVDNIGPLTMANLSRKEVTRAADPNEKVSKWLASSASSPEGYSENDSLGDSSIEIMRGMEYVTAQSRRAKLFPDNFHDNLARMVAAQPKVPALKNETILREKKNEFLSDLRQTFDPETRKPIVPDDSSGKGRSRGSTNEFTFTETIGSCNQVSEVTSDAVCSRLPYTYNSSGQPSVVGLSTGFSQATTGLTSGFTPTTFNTERTSAYTDTQQGTGATSSMAETVSQETIMTTAAMEISGTPQTHMASSNATEVTRENDYTTSIQVFQLKCAEGNATNVEQTGDAEHQNVQNIMNSHEMYDQQPSTSKEYQKRKRYFSSTMRRSASSAIFPDGVSSIQHTESQKKQAEQEKTPKKKSQFKVPGSPYKAAKPTHRQGPLKQTCSTQLFTTGFVEIGDIIPPISAINPESETITAEEEDETVEQGLLRLAKVKTSTPNKAGTKKQNNDFEFDLSSVKLDSDDDLLQFNTSGHSVNSEEILALSQSYIDLKEGQVQPSSGDYPSATQSSRTSQHSKRKMNNEARPSPKNMASKTRKLSQENNRKKPRAIAVIKPQPKVLLKKTKSELNRERLYYVGQNSKKMSVRKHRPAVCPLMNRPFTCKNLGVSEKKWVDRVSRPYAEILRSTPVDDLP</sequence>
<dbReference type="EMBL" id="JAIWYP010000003">
    <property type="protein sequence ID" value="KAH3851392.1"/>
    <property type="molecule type" value="Genomic_DNA"/>
</dbReference>
<feature type="compositionally biased region" description="Polar residues" evidence="1">
    <location>
        <begin position="494"/>
        <end position="504"/>
    </location>
</feature>
<feature type="compositionally biased region" description="Basic residues" evidence="1">
    <location>
        <begin position="106"/>
        <end position="122"/>
    </location>
</feature>
<feature type="compositionally biased region" description="Basic and acidic residues" evidence="1">
    <location>
        <begin position="41"/>
        <end position="51"/>
    </location>
</feature>
<reference evidence="2" key="1">
    <citation type="journal article" date="2019" name="bioRxiv">
        <title>The Genome of the Zebra Mussel, Dreissena polymorpha: A Resource for Invasive Species Research.</title>
        <authorList>
            <person name="McCartney M.A."/>
            <person name="Auch B."/>
            <person name="Kono T."/>
            <person name="Mallez S."/>
            <person name="Zhang Y."/>
            <person name="Obille A."/>
            <person name="Becker A."/>
            <person name="Abrahante J.E."/>
            <person name="Garbe J."/>
            <person name="Badalamenti J.P."/>
            <person name="Herman A."/>
            <person name="Mangelson H."/>
            <person name="Liachko I."/>
            <person name="Sullivan S."/>
            <person name="Sone E.D."/>
            <person name="Koren S."/>
            <person name="Silverstein K.A.T."/>
            <person name="Beckman K.B."/>
            <person name="Gohl D.M."/>
        </authorList>
    </citation>
    <scope>NUCLEOTIDE SEQUENCE</scope>
    <source>
        <strain evidence="2">Duluth1</strain>
        <tissue evidence="2">Whole animal</tissue>
    </source>
</reference>
<feature type="compositionally biased region" description="Polar residues" evidence="1">
    <location>
        <begin position="210"/>
        <end position="227"/>
    </location>
</feature>
<feature type="compositionally biased region" description="Polar residues" evidence="1">
    <location>
        <begin position="669"/>
        <end position="686"/>
    </location>
</feature>
<accession>A0A9D4L3R4</accession>
<feature type="compositionally biased region" description="Polar residues" evidence="1">
    <location>
        <begin position="126"/>
        <end position="171"/>
    </location>
</feature>